<evidence type="ECO:0000256" key="12">
    <source>
        <dbReference type="ARBA" id="ARBA00023136"/>
    </source>
</evidence>
<comment type="pathway">
    <text evidence="3">Glycan metabolism; heparan sulfate biosynthesis.</text>
</comment>
<keyword evidence="10" id="KW-1133">Transmembrane helix</keyword>
<dbReference type="GO" id="GO:0015012">
    <property type="term" value="P:heparan sulfate proteoglycan biosynthetic process"/>
    <property type="evidence" value="ECO:0007669"/>
    <property type="project" value="UniProtKB-UniPathway"/>
</dbReference>
<evidence type="ECO:0000256" key="17">
    <source>
        <dbReference type="PIRSR" id="PIRSR637359-2"/>
    </source>
</evidence>
<evidence type="ECO:0000256" key="7">
    <source>
        <dbReference type="ARBA" id="ARBA00022692"/>
    </source>
</evidence>
<sequence length="755" mass="86560">NIPPLVIKSLNVPRYSLIAFANYEVYLGLDKTQKSRLDEYCRTYGVGILSFTDSSKTADQDLSGDYGLKMQHRVKLLKMKLNAEVKDLWRIAKPDMVFEHALPTDNSEWTIFMTENPSYEPLAFSTYYIIYTSPPCLCSLPSLKTSPLAPYTSLGGIDGIQKVLLGNDPEFFLTSIIAMDGLASLTHGRLALPMERIVQVDVDDMFVGVAAVRTKPKDAKAMVECNRRIRQYVPNFKLFLGFTGAMFLWGGDDNDEGERMMIEKADEFMWFNHLYRHELLYITPLDRIGGAMTKNMVFAKEKHIPVVKEYMILPHHAGVYPVYPEVFDEWDKLGYVQATSTLEYPYRHPQWGRRGFVHRGVMVLPRQTCRLFTKTISFDIYEGGQKAMDESINGGYMFKIFLTTPVMVFMTHMSNYATGQLAQYEFEGVTKAIATWTNLKMVAPHPIDAAREYFQLYPDEVSPLWSDPARDPNLKELWRVNKTLPVFPKVLIAGPQKTGMALSFYTLLLNFYRSESVHFNSHTHNGFYISLARYASRFPAKKNEQTVLFEKSANYFSHHRTPQRVRELLPDAKIIIIMNNPMRRAYSWYQHLKAHNDSLSQQFTFYQIITADDTAPEVLRVAQKRHLHDGIYAVHLARWLLNFPSEQLYLVDGEKLIKDPASVMNDVQKFIGVSPKIDYTTKLQFDAEKGFFCAKSTGCLGSGKGRSYDKMDAASETYLTEFYKNHNEDLKTLLNSIKHPHPSWLTAMQDSSVPS</sequence>
<dbReference type="GO" id="GO:0019213">
    <property type="term" value="F:deacetylase activity"/>
    <property type="evidence" value="ECO:0007669"/>
    <property type="project" value="TreeGrafter"/>
</dbReference>
<dbReference type="GO" id="GO:0030210">
    <property type="term" value="P:heparin proteoglycan biosynthetic process"/>
    <property type="evidence" value="ECO:0007669"/>
    <property type="project" value="UniProtKB-UniPathway"/>
</dbReference>
<dbReference type="InterPro" id="IPR056793">
    <property type="entry name" value="HSNSD_N"/>
</dbReference>
<organism evidence="22 23">
    <name type="scientific">Elysia chlorotica</name>
    <name type="common">Eastern emerald elysia</name>
    <name type="synonym">Sea slug</name>
    <dbReference type="NCBI Taxonomy" id="188477"/>
    <lineage>
        <taxon>Eukaryota</taxon>
        <taxon>Metazoa</taxon>
        <taxon>Spiralia</taxon>
        <taxon>Lophotrochozoa</taxon>
        <taxon>Mollusca</taxon>
        <taxon>Gastropoda</taxon>
        <taxon>Heterobranchia</taxon>
        <taxon>Euthyneura</taxon>
        <taxon>Panpulmonata</taxon>
        <taxon>Sacoglossa</taxon>
        <taxon>Placobranchoidea</taxon>
        <taxon>Plakobranchidae</taxon>
        <taxon>Elysia</taxon>
    </lineage>
</organism>
<dbReference type="STRING" id="188477.A0A3S1A6Q6"/>
<comment type="caution">
    <text evidence="22">The sequence shown here is derived from an EMBL/GenBank/DDBJ whole genome shotgun (WGS) entry which is preliminary data.</text>
</comment>
<keyword evidence="9" id="KW-0735">Signal-anchor</keyword>
<accession>A0A3S1A6Q6</accession>
<dbReference type="Pfam" id="PF00685">
    <property type="entry name" value="Sulfotransfer_1"/>
    <property type="match status" value="1"/>
</dbReference>
<keyword evidence="14" id="KW-0325">Glycoprotein</keyword>
<dbReference type="Proteomes" id="UP000271974">
    <property type="component" value="Unassembled WGS sequence"/>
</dbReference>
<evidence type="ECO:0000256" key="9">
    <source>
        <dbReference type="ARBA" id="ARBA00022968"/>
    </source>
</evidence>
<evidence type="ECO:0000256" key="3">
    <source>
        <dbReference type="ARBA" id="ARBA00005093"/>
    </source>
</evidence>
<dbReference type="GO" id="GO:0000139">
    <property type="term" value="C:Golgi membrane"/>
    <property type="evidence" value="ECO:0007669"/>
    <property type="project" value="UniProtKB-SubCell"/>
</dbReference>
<dbReference type="UniPathway" id="UPA00862"/>
<evidence type="ECO:0000256" key="4">
    <source>
        <dbReference type="ARBA" id="ARBA00010420"/>
    </source>
</evidence>
<name>A0A3S1A6Q6_ELYCH</name>
<dbReference type="OrthoDB" id="16988at2759"/>
<keyword evidence="12" id="KW-0472">Membrane</keyword>
<evidence type="ECO:0000256" key="18">
    <source>
        <dbReference type="PIRSR" id="PIRSR637359-3"/>
    </source>
</evidence>
<keyword evidence="11" id="KW-0333">Golgi apparatus</keyword>
<dbReference type="Gene3D" id="3.40.50.300">
    <property type="entry name" value="P-loop containing nucleotide triphosphate hydrolases"/>
    <property type="match status" value="1"/>
</dbReference>
<feature type="binding site" evidence="17">
    <location>
        <begin position="704"/>
        <end position="708"/>
    </location>
    <ligand>
        <name>3'-phosphoadenylyl sulfate</name>
        <dbReference type="ChEBI" id="CHEBI:58339"/>
    </ligand>
</feature>
<evidence type="ECO:0000313" key="22">
    <source>
        <dbReference type="EMBL" id="RUS84100.1"/>
    </source>
</evidence>
<comment type="pathway">
    <text evidence="2">Glycan metabolism; heparin biosynthesis.</text>
</comment>
<keyword evidence="7" id="KW-0812">Transmembrane</keyword>
<evidence type="ECO:0000256" key="10">
    <source>
        <dbReference type="ARBA" id="ARBA00022989"/>
    </source>
</evidence>
<keyword evidence="15" id="KW-0511">Multifunctional enzyme</keyword>
<evidence type="ECO:0000259" key="21">
    <source>
        <dbReference type="Pfam" id="PF25119"/>
    </source>
</evidence>
<evidence type="ECO:0000256" key="16">
    <source>
        <dbReference type="PIRSR" id="PIRSR637359-1"/>
    </source>
</evidence>
<dbReference type="EMBL" id="RQTK01000218">
    <property type="protein sequence ID" value="RUS84100.1"/>
    <property type="molecule type" value="Genomic_DNA"/>
</dbReference>
<dbReference type="InterPro" id="IPR021930">
    <property type="entry name" value="Heparan_SO4_deacetylase_dom"/>
</dbReference>
<dbReference type="AlphaFoldDB" id="A0A3S1A6Q6"/>
<feature type="binding site" evidence="17">
    <location>
        <position position="587"/>
    </location>
    <ligand>
        <name>3'-phosphoadenylyl sulfate</name>
        <dbReference type="ChEBI" id="CHEBI:58339"/>
    </ligand>
</feature>
<keyword evidence="8" id="KW-0378">Hydrolase</keyword>
<dbReference type="Pfam" id="PF25119">
    <property type="entry name" value="HSNSD_N"/>
    <property type="match status" value="1"/>
</dbReference>
<dbReference type="SUPFAM" id="SSF52540">
    <property type="entry name" value="P-loop containing nucleoside triphosphate hydrolases"/>
    <property type="match status" value="1"/>
</dbReference>
<evidence type="ECO:0000256" key="8">
    <source>
        <dbReference type="ARBA" id="ARBA00022801"/>
    </source>
</evidence>
<keyword evidence="6" id="KW-0808">Transferase</keyword>
<evidence type="ECO:0000259" key="19">
    <source>
        <dbReference type="Pfam" id="PF00685"/>
    </source>
</evidence>
<feature type="active site" description="For sulfotransferase activity" evidence="16">
    <location>
        <position position="497"/>
    </location>
</feature>
<keyword evidence="23" id="KW-1185">Reference proteome</keyword>
<dbReference type="InterPro" id="IPR037359">
    <property type="entry name" value="NST/OST"/>
</dbReference>
<proteinExistence type="inferred from homology"/>
<evidence type="ECO:0000259" key="20">
    <source>
        <dbReference type="Pfam" id="PF12062"/>
    </source>
</evidence>
<comment type="subcellular location">
    <subcellularLocation>
        <location evidence="1">Golgi apparatus membrane</location>
        <topology evidence="1">Single-pass type II membrane protein</topology>
    </subcellularLocation>
</comment>
<dbReference type="InterPro" id="IPR027417">
    <property type="entry name" value="P-loop_NTPase"/>
</dbReference>
<feature type="domain" description="Heparan sulphate-N-deacetylase deacetylase" evidence="20">
    <location>
        <begin position="195"/>
        <end position="398"/>
    </location>
</feature>
<comment type="similarity">
    <text evidence="4">Belongs to the sulfotransferase 1 family. NDST subfamily.</text>
</comment>
<evidence type="ECO:0000256" key="14">
    <source>
        <dbReference type="ARBA" id="ARBA00023180"/>
    </source>
</evidence>
<evidence type="ECO:0000256" key="15">
    <source>
        <dbReference type="ARBA" id="ARBA00023268"/>
    </source>
</evidence>
<dbReference type="UniPathway" id="UPA00756"/>
<keyword evidence="13 18" id="KW-1015">Disulfide bond</keyword>
<dbReference type="GO" id="GO:0015016">
    <property type="term" value="F:heparan sulfate N-sulfotransferase activity"/>
    <property type="evidence" value="ECO:0007669"/>
    <property type="project" value="UniProtKB-EC"/>
</dbReference>
<protein>
    <recommendedName>
        <fullName evidence="5">[heparan sulfate]-glucosamine N-sulfotransferase</fullName>
        <ecNumber evidence="5">2.8.2.8</ecNumber>
    </recommendedName>
</protein>
<feature type="domain" description="Sulfotransferase" evidence="19">
    <location>
        <begin position="488"/>
        <end position="697"/>
    </location>
</feature>
<feature type="disulfide bond" evidence="18">
    <location>
        <begin position="693"/>
        <end position="699"/>
    </location>
</feature>
<evidence type="ECO:0000256" key="6">
    <source>
        <dbReference type="ARBA" id="ARBA00022679"/>
    </source>
</evidence>
<evidence type="ECO:0000313" key="23">
    <source>
        <dbReference type="Proteomes" id="UP000271974"/>
    </source>
</evidence>
<feature type="domain" description="Heparan sulfate-N-deacetylase N-terminal" evidence="21">
    <location>
        <begin position="10"/>
        <end position="183"/>
    </location>
</feature>
<gene>
    <name evidence="22" type="ORF">EGW08_008139</name>
</gene>
<reference evidence="22 23" key="1">
    <citation type="submission" date="2019-01" db="EMBL/GenBank/DDBJ databases">
        <title>A draft genome assembly of the solar-powered sea slug Elysia chlorotica.</title>
        <authorList>
            <person name="Cai H."/>
            <person name="Li Q."/>
            <person name="Fang X."/>
            <person name="Li J."/>
            <person name="Curtis N.E."/>
            <person name="Altenburger A."/>
            <person name="Shibata T."/>
            <person name="Feng M."/>
            <person name="Maeda T."/>
            <person name="Schwartz J.A."/>
            <person name="Shigenobu S."/>
            <person name="Lundholm N."/>
            <person name="Nishiyama T."/>
            <person name="Yang H."/>
            <person name="Hasebe M."/>
            <person name="Li S."/>
            <person name="Pierce S.K."/>
            <person name="Wang J."/>
        </authorList>
    </citation>
    <scope>NUCLEOTIDE SEQUENCE [LARGE SCALE GENOMIC DNA]</scope>
    <source>
        <strain evidence="22">EC2010</strain>
        <tissue evidence="22">Whole organism of an adult</tissue>
    </source>
</reference>
<evidence type="ECO:0000256" key="1">
    <source>
        <dbReference type="ARBA" id="ARBA00004323"/>
    </source>
</evidence>
<feature type="non-terminal residue" evidence="22">
    <location>
        <position position="1"/>
    </location>
</feature>
<evidence type="ECO:0000256" key="13">
    <source>
        <dbReference type="ARBA" id="ARBA00023157"/>
    </source>
</evidence>
<dbReference type="GO" id="GO:0016787">
    <property type="term" value="F:hydrolase activity"/>
    <property type="evidence" value="ECO:0007669"/>
    <property type="project" value="UniProtKB-KW"/>
</dbReference>
<evidence type="ECO:0000256" key="5">
    <source>
        <dbReference type="ARBA" id="ARBA00012979"/>
    </source>
</evidence>
<evidence type="ECO:0000256" key="11">
    <source>
        <dbReference type="ARBA" id="ARBA00023034"/>
    </source>
</evidence>
<dbReference type="PANTHER" id="PTHR10605:SF56">
    <property type="entry name" value="BIFUNCTIONAL HEPARAN SULFATE N-DEACETYLASE_N-SULFOTRANSFERASE"/>
    <property type="match status" value="1"/>
</dbReference>
<dbReference type="EC" id="2.8.2.8" evidence="5"/>
<dbReference type="PANTHER" id="PTHR10605">
    <property type="entry name" value="HEPARAN SULFATE SULFOTRANSFERASE"/>
    <property type="match status" value="1"/>
</dbReference>
<evidence type="ECO:0000256" key="2">
    <source>
        <dbReference type="ARBA" id="ARBA00004841"/>
    </source>
</evidence>
<dbReference type="Pfam" id="PF12062">
    <property type="entry name" value="HSNSD-CE"/>
    <property type="match status" value="1"/>
</dbReference>
<dbReference type="InterPro" id="IPR000863">
    <property type="entry name" value="Sulfotransferase_dom"/>
</dbReference>